<feature type="transmembrane region" description="Helical" evidence="1">
    <location>
        <begin position="32"/>
        <end position="51"/>
    </location>
</feature>
<proteinExistence type="predicted"/>
<evidence type="ECO:0000313" key="3">
    <source>
        <dbReference type="EMBL" id="TNM60334.1"/>
    </source>
</evidence>
<dbReference type="Pfam" id="PF07331">
    <property type="entry name" value="TctB"/>
    <property type="match status" value="1"/>
</dbReference>
<comment type="caution">
    <text evidence="3">The sequence shown here is derived from an EMBL/GenBank/DDBJ whole genome shotgun (WGS) entry which is preliminary data.</text>
</comment>
<keyword evidence="1" id="KW-1133">Transmembrane helix</keyword>
<keyword evidence="1" id="KW-0472">Membrane</keyword>
<reference evidence="3 4" key="1">
    <citation type="submission" date="2019-06" db="EMBL/GenBank/DDBJ databases">
        <title>The draft genome of Rhizobium smilacinae PTYR-5.</title>
        <authorList>
            <person name="Liu L."/>
            <person name="Li L."/>
            <person name="Zhang X."/>
        </authorList>
    </citation>
    <scope>NUCLEOTIDE SEQUENCE [LARGE SCALE GENOMIC DNA]</scope>
    <source>
        <strain evidence="3 4">PTYR-5</strain>
    </source>
</reference>
<gene>
    <name evidence="3" type="ORF">FHP24_26435</name>
</gene>
<evidence type="ECO:0000313" key="4">
    <source>
        <dbReference type="Proteomes" id="UP000311605"/>
    </source>
</evidence>
<feature type="transmembrane region" description="Helical" evidence="1">
    <location>
        <begin position="115"/>
        <end position="133"/>
    </location>
</feature>
<dbReference type="Proteomes" id="UP000311605">
    <property type="component" value="Unassembled WGS sequence"/>
</dbReference>
<dbReference type="OrthoDB" id="8304982at2"/>
<evidence type="ECO:0000256" key="1">
    <source>
        <dbReference type="SAM" id="Phobius"/>
    </source>
</evidence>
<dbReference type="InterPro" id="IPR009936">
    <property type="entry name" value="DUF1468"/>
</dbReference>
<dbReference type="RefSeq" id="WP_139679232.1">
    <property type="nucleotide sequence ID" value="NZ_VDMN01000009.1"/>
</dbReference>
<protein>
    <submittedName>
        <fullName evidence="3">Tripartite tricarboxylate transporter TctB family protein</fullName>
    </submittedName>
</protein>
<keyword evidence="1" id="KW-0812">Transmembrane</keyword>
<evidence type="ECO:0000259" key="2">
    <source>
        <dbReference type="Pfam" id="PF07331"/>
    </source>
</evidence>
<keyword evidence="4" id="KW-1185">Reference proteome</keyword>
<dbReference type="AlphaFoldDB" id="A0A5C4XD71"/>
<dbReference type="EMBL" id="VDMN01000009">
    <property type="protein sequence ID" value="TNM60334.1"/>
    <property type="molecule type" value="Genomic_DNA"/>
</dbReference>
<accession>A0A5C4XD71</accession>
<feature type="transmembrane region" description="Helical" evidence="1">
    <location>
        <begin position="72"/>
        <end position="103"/>
    </location>
</feature>
<sequence>MTPSKIVPAFLMVAALVAAASSLSLGIWSFGAPGPGLFPLAASVIMIVGLLRKVIKTSHTHESDDATDWVRFLQYCVAIVGFVVGVHLLGTGPAIFLFIVLVLGRIEQVGWMRSTAIAAIAAATSWSVFHNLLSVPLPQGIWS</sequence>
<feature type="domain" description="DUF1468" evidence="2">
    <location>
        <begin position="9"/>
        <end position="138"/>
    </location>
</feature>
<name>A0A5C4XD71_9HYPH</name>
<organism evidence="3 4">
    <name type="scientific">Aliirhizobium smilacinae</name>
    <dbReference type="NCBI Taxonomy" id="1395944"/>
    <lineage>
        <taxon>Bacteria</taxon>
        <taxon>Pseudomonadati</taxon>
        <taxon>Pseudomonadota</taxon>
        <taxon>Alphaproteobacteria</taxon>
        <taxon>Hyphomicrobiales</taxon>
        <taxon>Rhizobiaceae</taxon>
        <taxon>Aliirhizobium</taxon>
    </lineage>
</organism>